<reference evidence="4 5" key="1">
    <citation type="submission" date="2014-09" db="EMBL/GenBank/DDBJ databases">
        <authorList>
            <person name="Bertelli C."/>
        </authorList>
    </citation>
    <scope>NUCLEOTIDE SEQUENCE [LARGE SCALE GENOMIC DNA]</scope>
    <source>
        <strain evidence="4 5">BIC1401111250</strain>
    </source>
</reference>
<evidence type="ECO:0000256" key="1">
    <source>
        <dbReference type="ARBA" id="ARBA00022676"/>
    </source>
</evidence>
<gene>
    <name evidence="4" type="primary">epsJ_2</name>
    <name evidence="4" type="ORF">BLIC_c02278</name>
</gene>
<keyword evidence="2 4" id="KW-0808">Transferase</keyword>
<dbReference type="EC" id="2.4.-.-" evidence="4"/>
<feature type="domain" description="Glycosyltransferase 2-like" evidence="3">
    <location>
        <begin position="8"/>
        <end position="137"/>
    </location>
</feature>
<evidence type="ECO:0000313" key="5">
    <source>
        <dbReference type="Proteomes" id="UP000043107"/>
    </source>
</evidence>
<sequence length="336" mass="38618">MYNKKMVSFIIPVHNVEQYVERCARSIADQDYKALEILLVENGSSDGSLAACERLAREDARIKVIQSAVTGVSIARNLGIERASGDYLMFADADDWLAQGAVTDAVSRLEKSAADVAFYDYFNSSEKTDSSPRPVHLTFPSNQLLDSATALTWMLEGRFYWNVWQTISKRELFTDSSVRFPKGIYVGEDLYFTYHLIGAAKQVAFLDKAYYGYFQRPDSMMGKARTVEAMDKRLCDTWDMQQKLWNYTVERFPMQLNAYAAFSARLAFIDLISIGLLNNKLINNKWQVFLEEKFVQYKDSLNYRDLKNRIRIILVQFKLLHIRICAVLAAKCMRGH</sequence>
<dbReference type="Proteomes" id="UP000043107">
    <property type="component" value="Unassembled WGS sequence"/>
</dbReference>
<evidence type="ECO:0000256" key="2">
    <source>
        <dbReference type="ARBA" id="ARBA00022679"/>
    </source>
</evidence>
<dbReference type="GO" id="GO:0016757">
    <property type="term" value="F:glycosyltransferase activity"/>
    <property type="evidence" value="ECO:0007669"/>
    <property type="project" value="UniProtKB-KW"/>
</dbReference>
<dbReference type="CDD" id="cd00761">
    <property type="entry name" value="Glyco_tranf_GTA_type"/>
    <property type="match status" value="1"/>
</dbReference>
<dbReference type="Pfam" id="PF00535">
    <property type="entry name" value="Glycos_transf_2"/>
    <property type="match status" value="1"/>
</dbReference>
<keyword evidence="5" id="KW-1185">Reference proteome</keyword>
<proteinExistence type="predicted"/>
<name>A0ABM9R754_BIFLI</name>
<dbReference type="Gene3D" id="3.90.550.10">
    <property type="entry name" value="Spore Coat Polysaccharide Biosynthesis Protein SpsA, Chain A"/>
    <property type="match status" value="1"/>
</dbReference>
<dbReference type="SUPFAM" id="SSF53448">
    <property type="entry name" value="Nucleotide-diphospho-sugar transferases"/>
    <property type="match status" value="1"/>
</dbReference>
<dbReference type="RefSeq" id="WP_014485128.1">
    <property type="nucleotide sequence ID" value="NZ_CBCRZZ010000030.1"/>
</dbReference>
<evidence type="ECO:0000259" key="3">
    <source>
        <dbReference type="Pfam" id="PF00535"/>
    </source>
</evidence>
<organism evidence="4 5">
    <name type="scientific">Bifidobacterium longum subsp. infantis</name>
    <dbReference type="NCBI Taxonomy" id="1682"/>
    <lineage>
        <taxon>Bacteria</taxon>
        <taxon>Bacillati</taxon>
        <taxon>Actinomycetota</taxon>
        <taxon>Actinomycetes</taxon>
        <taxon>Bifidobacteriales</taxon>
        <taxon>Bifidobacteriaceae</taxon>
        <taxon>Bifidobacterium</taxon>
    </lineage>
</organism>
<keyword evidence="1 4" id="KW-0328">Glycosyltransferase</keyword>
<dbReference type="InterPro" id="IPR001173">
    <property type="entry name" value="Glyco_trans_2-like"/>
</dbReference>
<dbReference type="InterPro" id="IPR029044">
    <property type="entry name" value="Nucleotide-diphossugar_trans"/>
</dbReference>
<protein>
    <submittedName>
        <fullName evidence="4">Glycosyltransferase EpsJ</fullName>
        <ecNumber evidence="4">2.4.-.-</ecNumber>
    </submittedName>
</protein>
<dbReference type="PANTHER" id="PTHR22916">
    <property type="entry name" value="GLYCOSYLTRANSFERASE"/>
    <property type="match status" value="1"/>
</dbReference>
<accession>A0ABM9R754</accession>
<dbReference type="PANTHER" id="PTHR22916:SF51">
    <property type="entry name" value="GLYCOSYLTRANSFERASE EPSH-RELATED"/>
    <property type="match status" value="1"/>
</dbReference>
<evidence type="ECO:0000313" key="4">
    <source>
        <dbReference type="EMBL" id="CEF05929.1"/>
    </source>
</evidence>
<comment type="caution">
    <text evidence="4">The sequence shown here is derived from an EMBL/GenBank/DDBJ whole genome shotgun (WGS) entry which is preliminary data.</text>
</comment>
<dbReference type="EMBL" id="CCWP01000047">
    <property type="protein sequence ID" value="CEF05929.1"/>
    <property type="molecule type" value="Genomic_DNA"/>
</dbReference>